<gene>
    <name evidence="6" type="primary">LOC127358711</name>
</gene>
<keyword evidence="7" id="KW-1185">Reference proteome</keyword>
<organism evidence="6 7">
    <name type="scientific">Dicentrarchus labrax</name>
    <name type="common">European seabass</name>
    <name type="synonym">Morone labrax</name>
    <dbReference type="NCBI Taxonomy" id="13489"/>
    <lineage>
        <taxon>Eukaryota</taxon>
        <taxon>Metazoa</taxon>
        <taxon>Chordata</taxon>
        <taxon>Craniata</taxon>
        <taxon>Vertebrata</taxon>
        <taxon>Euteleostomi</taxon>
        <taxon>Actinopterygii</taxon>
        <taxon>Neopterygii</taxon>
        <taxon>Teleostei</taxon>
        <taxon>Neoteleostei</taxon>
        <taxon>Acanthomorphata</taxon>
        <taxon>Eupercaria</taxon>
        <taxon>Moronidae</taxon>
        <taxon>Dicentrarchus</taxon>
    </lineage>
</organism>
<dbReference type="Proteomes" id="UP000694389">
    <property type="component" value="Unassembled WGS sequence"/>
</dbReference>
<dbReference type="GO" id="GO:0005085">
    <property type="term" value="F:guanyl-nucleotide exchange factor activity"/>
    <property type="evidence" value="ECO:0007669"/>
    <property type="project" value="UniProtKB-KW"/>
</dbReference>
<evidence type="ECO:0000313" key="6">
    <source>
        <dbReference type="Ensembl" id="ENSDLAP00005053012.1"/>
    </source>
</evidence>
<dbReference type="GO" id="GO:0005737">
    <property type="term" value="C:cytoplasm"/>
    <property type="evidence" value="ECO:0007669"/>
    <property type="project" value="TreeGrafter"/>
</dbReference>
<proteinExistence type="inferred from homology"/>
<sequence>DTCRNMLEWCLPKDMDLEGVEFKAIASGSHRVTTDFIYFRKGCYFGLACFANMPVESTVERGARMKSVGILSPSYTLLYRYMSFLEHQVRLQLQSPGHYSPLEAFYEDKRALLPPSGDGVVTACPANAWGAAINHSMHPEMKITHPAGCMSQFIRFFGEHIMVLWKLALLRRRILIFSPPPVGVVCYRVYCCCCLANISIPGIGVAVPEFRPFFYVNVADISALENELSYVACTTEKIFEEKKDLYDVYVDNQNVKTCRDGLKPLLRLSTADRDKYRKLTEQRQMLLYSQEENGDCVSSEEDLFILFFLEQNNRIFQTLSEVAASPDPTLTQESVRAMGLDPHGDRLFLLHLLEIYGYDTLLVSEQLCCS</sequence>
<dbReference type="InterPro" id="IPR037516">
    <property type="entry name" value="Tripartite_DENN"/>
</dbReference>
<accession>A0A8C4I9B7</accession>
<protein>
    <recommendedName>
        <fullName evidence="2">DENN domain-containing protein 11</fullName>
    </recommendedName>
    <alternativeName>
        <fullName evidence="4">Protein LCHN</fullName>
    </alternativeName>
</protein>
<comment type="similarity">
    <text evidence="1">Belongs to the DENND11 family.</text>
</comment>
<dbReference type="PANTHER" id="PTHR31017">
    <property type="entry name" value="LATE SECRETORY PATHWAY PROTEIN AVL9-RELATED"/>
    <property type="match status" value="1"/>
</dbReference>
<dbReference type="Ensembl" id="ENSDLAT00005056389.2">
    <property type="protein sequence ID" value="ENSDLAP00005053012.1"/>
    <property type="gene ID" value="ENSDLAG00005022820.2"/>
</dbReference>
<evidence type="ECO:0000259" key="5">
    <source>
        <dbReference type="PROSITE" id="PS50211"/>
    </source>
</evidence>
<dbReference type="InterPro" id="IPR051731">
    <property type="entry name" value="DENND11/AVL9_GEFs"/>
</dbReference>
<name>A0A8C4I9B7_DICLA</name>
<evidence type="ECO:0000313" key="7">
    <source>
        <dbReference type="Proteomes" id="UP000694389"/>
    </source>
</evidence>
<evidence type="ECO:0000256" key="3">
    <source>
        <dbReference type="ARBA" id="ARBA00022658"/>
    </source>
</evidence>
<dbReference type="InterPro" id="IPR018626">
    <property type="entry name" value="LCHN/Anr2"/>
</dbReference>
<dbReference type="PANTHER" id="PTHR31017:SF2">
    <property type="entry name" value="DENN DOMAIN-CONTAINING PROTEIN 11"/>
    <property type="match status" value="1"/>
</dbReference>
<dbReference type="Pfam" id="PF09804">
    <property type="entry name" value="DENND11"/>
    <property type="match status" value="1"/>
</dbReference>
<reference evidence="6" key="1">
    <citation type="submission" date="2025-08" db="UniProtKB">
        <authorList>
            <consortium name="Ensembl"/>
        </authorList>
    </citation>
    <scope>IDENTIFICATION</scope>
</reference>
<keyword evidence="3" id="KW-0344">Guanine-nucleotide releasing factor</keyword>
<dbReference type="AlphaFoldDB" id="A0A8C4I9B7"/>
<reference evidence="6" key="2">
    <citation type="submission" date="2025-09" db="UniProtKB">
        <authorList>
            <consortium name="Ensembl"/>
        </authorList>
    </citation>
    <scope>IDENTIFICATION</scope>
</reference>
<dbReference type="PROSITE" id="PS50211">
    <property type="entry name" value="DENN"/>
    <property type="match status" value="1"/>
</dbReference>
<feature type="domain" description="UDENN" evidence="5">
    <location>
        <begin position="1"/>
        <end position="370"/>
    </location>
</feature>
<evidence type="ECO:0000256" key="4">
    <source>
        <dbReference type="ARBA" id="ARBA00033400"/>
    </source>
</evidence>
<evidence type="ECO:0000256" key="1">
    <source>
        <dbReference type="ARBA" id="ARBA00007629"/>
    </source>
</evidence>
<dbReference type="GeneTree" id="ENSGT00590000083189"/>
<evidence type="ECO:0000256" key="2">
    <source>
        <dbReference type="ARBA" id="ARBA00015743"/>
    </source>
</evidence>